<dbReference type="AlphaFoldDB" id="A0A8D8LHB3"/>
<accession>A0A8D8LHB3</accession>
<protein>
    <submittedName>
        <fullName evidence="1">Uncharacterized protein</fullName>
    </submittedName>
</protein>
<proteinExistence type="predicted"/>
<sequence length="113" mass="12526">MQATGRAGGRHTVMTTQHTPTHVCRRWGWELMVQVGGGWWSVGPTGGGARRRIRVHVHVFRVNGVTWGANSWWGLSGGGGGGTESPDTNLIGRFPFFYYCNNYNENSMTWNVS</sequence>
<dbReference type="EMBL" id="HBUF01012023">
    <property type="protein sequence ID" value="CAG6608503.1"/>
    <property type="molecule type" value="Transcribed_RNA"/>
</dbReference>
<name>A0A8D8LHB3_9HEMI</name>
<reference evidence="1" key="1">
    <citation type="submission" date="2021-05" db="EMBL/GenBank/DDBJ databases">
        <authorList>
            <person name="Alioto T."/>
            <person name="Alioto T."/>
            <person name="Gomez Garrido J."/>
        </authorList>
    </citation>
    <scope>NUCLEOTIDE SEQUENCE</scope>
</reference>
<organism evidence="1">
    <name type="scientific">Cacopsylla melanoneura</name>
    <dbReference type="NCBI Taxonomy" id="428564"/>
    <lineage>
        <taxon>Eukaryota</taxon>
        <taxon>Metazoa</taxon>
        <taxon>Ecdysozoa</taxon>
        <taxon>Arthropoda</taxon>
        <taxon>Hexapoda</taxon>
        <taxon>Insecta</taxon>
        <taxon>Pterygota</taxon>
        <taxon>Neoptera</taxon>
        <taxon>Paraneoptera</taxon>
        <taxon>Hemiptera</taxon>
        <taxon>Sternorrhyncha</taxon>
        <taxon>Psylloidea</taxon>
        <taxon>Psyllidae</taxon>
        <taxon>Psyllinae</taxon>
        <taxon>Cacopsylla</taxon>
    </lineage>
</organism>
<evidence type="ECO:0000313" key="1">
    <source>
        <dbReference type="EMBL" id="CAG6608503.1"/>
    </source>
</evidence>